<feature type="non-terminal residue" evidence="1">
    <location>
        <position position="63"/>
    </location>
</feature>
<sequence length="63" mass="7286">EKLFHESLKITKNIAYYLPRNITNLAGRGNTCEIQEVYINGKLKTKVVYYGELVNTDFCEDVD</sequence>
<accession>A0ACA9PD35</accession>
<evidence type="ECO:0000313" key="2">
    <source>
        <dbReference type="Proteomes" id="UP000789860"/>
    </source>
</evidence>
<comment type="caution">
    <text evidence="1">The sequence shown here is derived from an EMBL/GenBank/DDBJ whole genome shotgun (WGS) entry which is preliminary data.</text>
</comment>
<feature type="non-terminal residue" evidence="1">
    <location>
        <position position="1"/>
    </location>
</feature>
<dbReference type="Proteomes" id="UP000789860">
    <property type="component" value="Unassembled WGS sequence"/>
</dbReference>
<evidence type="ECO:0000313" key="1">
    <source>
        <dbReference type="EMBL" id="CAG8703716.1"/>
    </source>
</evidence>
<organism evidence="1 2">
    <name type="scientific">Scutellospora calospora</name>
    <dbReference type="NCBI Taxonomy" id="85575"/>
    <lineage>
        <taxon>Eukaryota</taxon>
        <taxon>Fungi</taxon>
        <taxon>Fungi incertae sedis</taxon>
        <taxon>Mucoromycota</taxon>
        <taxon>Glomeromycotina</taxon>
        <taxon>Glomeromycetes</taxon>
        <taxon>Diversisporales</taxon>
        <taxon>Gigasporaceae</taxon>
        <taxon>Scutellospora</taxon>
    </lineage>
</organism>
<gene>
    <name evidence="1" type="ORF">SCALOS_LOCUS10591</name>
</gene>
<proteinExistence type="predicted"/>
<reference evidence="1" key="1">
    <citation type="submission" date="2021-06" db="EMBL/GenBank/DDBJ databases">
        <authorList>
            <person name="Kallberg Y."/>
            <person name="Tangrot J."/>
            <person name="Rosling A."/>
        </authorList>
    </citation>
    <scope>NUCLEOTIDE SEQUENCE</scope>
    <source>
        <strain evidence="1">AU212A</strain>
    </source>
</reference>
<keyword evidence="2" id="KW-1185">Reference proteome</keyword>
<protein>
    <submittedName>
        <fullName evidence="1">10185_t:CDS:1</fullName>
    </submittedName>
</protein>
<name>A0ACA9PD35_9GLOM</name>
<dbReference type="EMBL" id="CAJVPM010040591">
    <property type="protein sequence ID" value="CAG8703716.1"/>
    <property type="molecule type" value="Genomic_DNA"/>
</dbReference>